<keyword evidence="7" id="KW-1185">Reference proteome</keyword>
<dbReference type="PANTHER" id="PTHR48111">
    <property type="entry name" value="REGULATOR OF RPOS"/>
    <property type="match status" value="1"/>
</dbReference>
<evidence type="ECO:0000313" key="6">
    <source>
        <dbReference type="EMBL" id="KFL32622.1"/>
    </source>
</evidence>
<dbReference type="CDD" id="cd00383">
    <property type="entry name" value="trans_reg_C"/>
    <property type="match status" value="1"/>
</dbReference>
<reference evidence="6 7" key="1">
    <citation type="submission" date="2014-08" db="EMBL/GenBank/DDBJ databases">
        <authorList>
            <person name="Hassan Y.I."/>
            <person name="Lepp D."/>
            <person name="Zhou T."/>
        </authorList>
    </citation>
    <scope>NUCLEOTIDE SEQUENCE [LARGE SCALE GENOMIC DNA]</scope>
    <source>
        <strain evidence="6 7">IFO13584</strain>
    </source>
</reference>
<dbReference type="Pfam" id="PF00072">
    <property type="entry name" value="Response_reg"/>
    <property type="match status" value="1"/>
</dbReference>
<dbReference type="GO" id="GO:0006355">
    <property type="term" value="P:regulation of DNA-templated transcription"/>
    <property type="evidence" value="ECO:0007669"/>
    <property type="project" value="InterPro"/>
</dbReference>
<dbReference type="SUPFAM" id="SSF52172">
    <property type="entry name" value="CheY-like"/>
    <property type="match status" value="1"/>
</dbReference>
<feature type="DNA-binding region" description="OmpR/PhoB-type" evidence="3">
    <location>
        <begin position="124"/>
        <end position="220"/>
    </location>
</feature>
<dbReference type="InterPro" id="IPR039420">
    <property type="entry name" value="WalR-like"/>
</dbReference>
<feature type="domain" description="OmpR/PhoB-type" evidence="5">
    <location>
        <begin position="124"/>
        <end position="220"/>
    </location>
</feature>
<dbReference type="RefSeq" id="WP_035077518.1">
    <property type="nucleotide sequence ID" value="NZ_JQGC01000001.1"/>
</dbReference>
<sequence length="222" mass="24196">MRILLVEDELDLARALISALERHDILVDHVSTLEMALEAVENAVHSIAVLDRKLPDGDSLTIIPQLRRAQSGLPIIVLSALGSPEHRIEGLETGADDYLAKPFVVDELVARIRALMRRPAMIADMGITVGKLTFNLGDGTATAAGEPMTLTRREVLALEVLVRRAGRTVARSALEEAVYGFDDEIASNTLDAHISRLRRKLAPANVEIHSIRGIGYLLRATS</sequence>
<keyword evidence="1 3" id="KW-0238">DNA-binding</keyword>
<organism evidence="6 7">
    <name type="scientific">Devosia riboflavina</name>
    <dbReference type="NCBI Taxonomy" id="46914"/>
    <lineage>
        <taxon>Bacteria</taxon>
        <taxon>Pseudomonadati</taxon>
        <taxon>Pseudomonadota</taxon>
        <taxon>Alphaproteobacteria</taxon>
        <taxon>Hyphomicrobiales</taxon>
        <taxon>Devosiaceae</taxon>
        <taxon>Devosia</taxon>
    </lineage>
</organism>
<proteinExistence type="predicted"/>
<evidence type="ECO:0000313" key="7">
    <source>
        <dbReference type="Proteomes" id="UP000028981"/>
    </source>
</evidence>
<dbReference type="Gene3D" id="6.10.250.690">
    <property type="match status" value="1"/>
</dbReference>
<feature type="modified residue" description="4-aspartylphosphate" evidence="2">
    <location>
        <position position="51"/>
    </location>
</feature>
<evidence type="ECO:0000256" key="1">
    <source>
        <dbReference type="ARBA" id="ARBA00023125"/>
    </source>
</evidence>
<dbReference type="InterPro" id="IPR001789">
    <property type="entry name" value="Sig_transdc_resp-reg_receiver"/>
</dbReference>
<name>A0A087M6W9_9HYPH</name>
<dbReference type="Gene3D" id="1.10.10.10">
    <property type="entry name" value="Winged helix-like DNA-binding domain superfamily/Winged helix DNA-binding domain"/>
    <property type="match status" value="1"/>
</dbReference>
<gene>
    <name evidence="6" type="ORF">JP75_00195</name>
</gene>
<dbReference type="PROSITE" id="PS51755">
    <property type="entry name" value="OMPR_PHOB"/>
    <property type="match status" value="1"/>
</dbReference>
<dbReference type="SMART" id="SM00862">
    <property type="entry name" value="Trans_reg_C"/>
    <property type="match status" value="1"/>
</dbReference>
<dbReference type="InterPro" id="IPR011006">
    <property type="entry name" value="CheY-like_superfamily"/>
</dbReference>
<dbReference type="PANTHER" id="PTHR48111:SF36">
    <property type="entry name" value="TRANSCRIPTIONAL REGULATORY PROTEIN CUTR"/>
    <property type="match status" value="1"/>
</dbReference>
<dbReference type="Pfam" id="PF00486">
    <property type="entry name" value="Trans_reg_C"/>
    <property type="match status" value="1"/>
</dbReference>
<dbReference type="PROSITE" id="PS50110">
    <property type="entry name" value="RESPONSE_REGULATORY"/>
    <property type="match status" value="1"/>
</dbReference>
<dbReference type="GO" id="GO:0005829">
    <property type="term" value="C:cytosol"/>
    <property type="evidence" value="ECO:0007669"/>
    <property type="project" value="TreeGrafter"/>
</dbReference>
<dbReference type="GO" id="GO:0032993">
    <property type="term" value="C:protein-DNA complex"/>
    <property type="evidence" value="ECO:0007669"/>
    <property type="project" value="TreeGrafter"/>
</dbReference>
<comment type="caution">
    <text evidence="6">The sequence shown here is derived from an EMBL/GenBank/DDBJ whole genome shotgun (WGS) entry which is preliminary data.</text>
</comment>
<evidence type="ECO:0000259" key="4">
    <source>
        <dbReference type="PROSITE" id="PS50110"/>
    </source>
</evidence>
<dbReference type="Gene3D" id="3.40.50.2300">
    <property type="match status" value="1"/>
</dbReference>
<dbReference type="InterPro" id="IPR036388">
    <property type="entry name" value="WH-like_DNA-bd_sf"/>
</dbReference>
<dbReference type="GO" id="GO:0000976">
    <property type="term" value="F:transcription cis-regulatory region binding"/>
    <property type="evidence" value="ECO:0007669"/>
    <property type="project" value="TreeGrafter"/>
</dbReference>
<dbReference type="InterPro" id="IPR001867">
    <property type="entry name" value="OmpR/PhoB-type_DNA-bd"/>
</dbReference>
<dbReference type="AlphaFoldDB" id="A0A087M6W9"/>
<evidence type="ECO:0000256" key="3">
    <source>
        <dbReference type="PROSITE-ProRule" id="PRU01091"/>
    </source>
</evidence>
<dbReference type="Proteomes" id="UP000028981">
    <property type="component" value="Unassembled WGS sequence"/>
</dbReference>
<dbReference type="EMBL" id="JQGC01000001">
    <property type="protein sequence ID" value="KFL32622.1"/>
    <property type="molecule type" value="Genomic_DNA"/>
</dbReference>
<keyword evidence="2" id="KW-0597">Phosphoprotein</keyword>
<evidence type="ECO:0000259" key="5">
    <source>
        <dbReference type="PROSITE" id="PS51755"/>
    </source>
</evidence>
<dbReference type="SMART" id="SM00448">
    <property type="entry name" value="REC"/>
    <property type="match status" value="1"/>
</dbReference>
<protein>
    <submittedName>
        <fullName evidence="6">Transcriptional regulator</fullName>
    </submittedName>
</protein>
<dbReference type="GO" id="GO:0000156">
    <property type="term" value="F:phosphorelay response regulator activity"/>
    <property type="evidence" value="ECO:0007669"/>
    <property type="project" value="TreeGrafter"/>
</dbReference>
<dbReference type="STRING" id="46914.JP75_00195"/>
<feature type="domain" description="Response regulatory" evidence="4">
    <location>
        <begin position="2"/>
        <end position="116"/>
    </location>
</feature>
<evidence type="ECO:0000256" key="2">
    <source>
        <dbReference type="PROSITE-ProRule" id="PRU00169"/>
    </source>
</evidence>
<accession>A0A087M6W9</accession>
<dbReference type="OrthoDB" id="5297525at2"/>